<protein>
    <recommendedName>
        <fullName evidence="2">MmyB-like transcription regulator ligand binding domain-containing protein</fullName>
    </recommendedName>
</protein>
<organism evidence="3 4">
    <name type="scientific">Streptomyces solicavernae</name>
    <dbReference type="NCBI Taxonomy" id="3043614"/>
    <lineage>
        <taxon>Bacteria</taxon>
        <taxon>Bacillati</taxon>
        <taxon>Actinomycetota</taxon>
        <taxon>Actinomycetes</taxon>
        <taxon>Kitasatosporales</taxon>
        <taxon>Streptomycetaceae</taxon>
        <taxon>Streptomyces</taxon>
    </lineage>
</organism>
<dbReference type="PANTHER" id="PTHR35010">
    <property type="entry name" value="BLL4672 PROTEIN-RELATED"/>
    <property type="match status" value="1"/>
</dbReference>
<feature type="region of interest" description="Disordered" evidence="1">
    <location>
        <begin position="1"/>
        <end position="25"/>
    </location>
</feature>
<feature type="compositionally biased region" description="Low complexity" evidence="1">
    <location>
        <begin position="218"/>
        <end position="234"/>
    </location>
</feature>
<evidence type="ECO:0000256" key="1">
    <source>
        <dbReference type="SAM" id="MobiDB-lite"/>
    </source>
</evidence>
<proteinExistence type="predicted"/>
<dbReference type="RefSeq" id="WP_282513638.1">
    <property type="nucleotide sequence ID" value="NZ_JASCIR010000010.1"/>
</dbReference>
<dbReference type="EMBL" id="JASCIR010000010">
    <property type="protein sequence ID" value="MDI3387341.1"/>
    <property type="molecule type" value="Genomic_DNA"/>
</dbReference>
<evidence type="ECO:0000259" key="2">
    <source>
        <dbReference type="Pfam" id="PF17765"/>
    </source>
</evidence>
<keyword evidence="4" id="KW-1185">Reference proteome</keyword>
<dbReference type="InterPro" id="IPR041413">
    <property type="entry name" value="MLTR_LBD"/>
</dbReference>
<reference evidence="3 4" key="1">
    <citation type="submission" date="2023-05" db="EMBL/GenBank/DDBJ databases">
        <title>Draft genome sequence of Streptomyces sp. B-S-A8 isolated from a cave soil in Thailand.</title>
        <authorList>
            <person name="Chamroensaksri N."/>
            <person name="Muangham S."/>
        </authorList>
    </citation>
    <scope>NUCLEOTIDE SEQUENCE [LARGE SCALE GENOMIC DNA]</scope>
    <source>
        <strain evidence="3 4">B-S-A8</strain>
    </source>
</reference>
<evidence type="ECO:0000313" key="3">
    <source>
        <dbReference type="EMBL" id="MDI3387341.1"/>
    </source>
</evidence>
<dbReference type="PANTHER" id="PTHR35010:SF2">
    <property type="entry name" value="BLL4672 PROTEIN"/>
    <property type="match status" value="1"/>
</dbReference>
<sequence length="242" mass="26250">MANDPASGSPGPLKSWPHGAVPAQPSSAERELGLRSYLRDYTALIAATPHPSLLFDQAWNVLAASPAYESLFRDVREVPGAMPGENLLRFVLFHPDAGTVLCEHETRWCLPLLAQFSAALDAYGQDATLRGIREDIARDPLMNAAYQQGLPRWMHSVGPAALDHDGAVRPLRHPDPAWGSTTCRIVTDTPGTLRERGLTRLTLILHPRSDVPGRRRAATAAPPGASAAQGSSPRLRVVRPRE</sequence>
<comment type="caution">
    <text evidence="3">The sequence shown here is derived from an EMBL/GenBank/DDBJ whole genome shotgun (WGS) entry which is preliminary data.</text>
</comment>
<feature type="domain" description="MmyB-like transcription regulator ligand binding" evidence="2">
    <location>
        <begin position="45"/>
        <end position="139"/>
    </location>
</feature>
<dbReference type="Gene3D" id="3.30.450.180">
    <property type="match status" value="1"/>
</dbReference>
<evidence type="ECO:0000313" key="4">
    <source>
        <dbReference type="Proteomes" id="UP001224661"/>
    </source>
</evidence>
<dbReference type="Pfam" id="PF17765">
    <property type="entry name" value="MLTR_LBD"/>
    <property type="match status" value="1"/>
</dbReference>
<gene>
    <name evidence="3" type="ORF">QIS99_14185</name>
</gene>
<dbReference type="Proteomes" id="UP001224661">
    <property type="component" value="Unassembled WGS sequence"/>
</dbReference>
<name>A0ABT6RUK1_9ACTN</name>
<feature type="region of interest" description="Disordered" evidence="1">
    <location>
        <begin position="209"/>
        <end position="242"/>
    </location>
</feature>
<accession>A0ABT6RUK1</accession>